<evidence type="ECO:0000313" key="3">
    <source>
        <dbReference type="EMBL" id="SPO03215.1"/>
    </source>
</evidence>
<evidence type="ECO:0000256" key="1">
    <source>
        <dbReference type="ARBA" id="ARBA00038158"/>
    </source>
</evidence>
<dbReference type="InterPro" id="IPR013216">
    <property type="entry name" value="Methyltransf_11"/>
</dbReference>
<name>A0AAE8MZ04_9PEZI</name>
<comment type="similarity">
    <text evidence="1">Belongs to the methyltransferase superfamily. LaeA methyltransferase family.</text>
</comment>
<keyword evidence="3" id="KW-0808">Transferase</keyword>
<dbReference type="Proteomes" id="UP001187682">
    <property type="component" value="Unassembled WGS sequence"/>
</dbReference>
<sequence length="274" mass="29663">MAESGKLPAYVHGHSPAVLSAHGRRTVKGFTPYVIPYVKPDFSVLDVGCGPGSISADLATMVPVGRVTCFDASEVAVETARALFEARDLRNGDFVAGDVAKLPFPDGSFDLVHAHQVVIHLEDPDAAMREMKRVLKTGGILACKDMILSSTAYYPALPCMDAWVKALVSTMRVASCDPDMGARLKGLALDAGFEAGNVKCSVGSWCFSEPEDVEWWGTSVADRMAEESELRKRVEKVGSLTDLEMDAGVKAWREWATSKDAWFGVMNGEIICQK</sequence>
<dbReference type="PANTHER" id="PTHR43591:SF24">
    <property type="entry name" value="2-METHOXY-6-POLYPRENYL-1,4-BENZOQUINOL METHYLASE, MITOCHONDRIAL"/>
    <property type="match status" value="1"/>
</dbReference>
<reference evidence="3" key="1">
    <citation type="submission" date="2018-03" db="EMBL/GenBank/DDBJ databases">
        <authorList>
            <person name="Guldener U."/>
        </authorList>
    </citation>
    <scope>NUCLEOTIDE SEQUENCE</scope>
</reference>
<dbReference type="InterPro" id="IPR029063">
    <property type="entry name" value="SAM-dependent_MTases_sf"/>
</dbReference>
<dbReference type="CDD" id="cd02440">
    <property type="entry name" value="AdoMet_MTases"/>
    <property type="match status" value="1"/>
</dbReference>
<dbReference type="GO" id="GO:0008757">
    <property type="term" value="F:S-adenosylmethionine-dependent methyltransferase activity"/>
    <property type="evidence" value="ECO:0007669"/>
    <property type="project" value="InterPro"/>
</dbReference>
<dbReference type="Gene3D" id="3.40.50.150">
    <property type="entry name" value="Vaccinia Virus protein VP39"/>
    <property type="match status" value="1"/>
</dbReference>
<dbReference type="Pfam" id="PF08241">
    <property type="entry name" value="Methyltransf_11"/>
    <property type="match status" value="1"/>
</dbReference>
<comment type="caution">
    <text evidence="3">The sequence shown here is derived from an EMBL/GenBank/DDBJ whole genome shotgun (WGS) entry which is preliminary data.</text>
</comment>
<dbReference type="GO" id="GO:0032259">
    <property type="term" value="P:methylation"/>
    <property type="evidence" value="ECO:0007669"/>
    <property type="project" value="UniProtKB-KW"/>
</dbReference>
<dbReference type="EMBL" id="ONZQ02000008">
    <property type="protein sequence ID" value="SPO03215.1"/>
    <property type="molecule type" value="Genomic_DNA"/>
</dbReference>
<evidence type="ECO:0000313" key="4">
    <source>
        <dbReference type="Proteomes" id="UP001187682"/>
    </source>
</evidence>
<keyword evidence="4" id="KW-1185">Reference proteome</keyword>
<protein>
    <submittedName>
        <fullName evidence="3">Related to ubiE/COQ5 methyltransferase</fullName>
    </submittedName>
</protein>
<dbReference type="AlphaFoldDB" id="A0AAE8MZ04"/>
<organism evidence="3 4">
    <name type="scientific">Cephalotrichum gorgonifer</name>
    <dbReference type="NCBI Taxonomy" id="2041049"/>
    <lineage>
        <taxon>Eukaryota</taxon>
        <taxon>Fungi</taxon>
        <taxon>Dikarya</taxon>
        <taxon>Ascomycota</taxon>
        <taxon>Pezizomycotina</taxon>
        <taxon>Sordariomycetes</taxon>
        <taxon>Hypocreomycetidae</taxon>
        <taxon>Microascales</taxon>
        <taxon>Microascaceae</taxon>
        <taxon>Cephalotrichum</taxon>
    </lineage>
</organism>
<evidence type="ECO:0000259" key="2">
    <source>
        <dbReference type="Pfam" id="PF08241"/>
    </source>
</evidence>
<feature type="domain" description="Methyltransferase type 11" evidence="2">
    <location>
        <begin position="45"/>
        <end position="143"/>
    </location>
</feature>
<keyword evidence="3" id="KW-0489">Methyltransferase</keyword>
<accession>A0AAE8MZ04</accession>
<proteinExistence type="inferred from homology"/>
<dbReference type="SUPFAM" id="SSF53335">
    <property type="entry name" value="S-adenosyl-L-methionine-dependent methyltransferases"/>
    <property type="match status" value="1"/>
</dbReference>
<gene>
    <name evidence="3" type="ORF">DNG_05897</name>
</gene>
<dbReference type="PANTHER" id="PTHR43591">
    <property type="entry name" value="METHYLTRANSFERASE"/>
    <property type="match status" value="1"/>
</dbReference>